<comment type="caution">
    <text evidence="1">The sequence shown here is derived from an EMBL/GenBank/DDBJ whole genome shotgun (WGS) entry which is preliminary data.</text>
</comment>
<protein>
    <submittedName>
        <fullName evidence="1">Uncharacterized protein</fullName>
    </submittedName>
</protein>
<gene>
    <name evidence="1" type="ORF">F4821DRAFT_278220</name>
</gene>
<name>A0ACC0D2Y0_9PEZI</name>
<dbReference type="EMBL" id="MU394311">
    <property type="protein sequence ID" value="KAI6086900.1"/>
    <property type="molecule type" value="Genomic_DNA"/>
</dbReference>
<organism evidence="1 2">
    <name type="scientific">Hypoxylon rubiginosum</name>
    <dbReference type="NCBI Taxonomy" id="110542"/>
    <lineage>
        <taxon>Eukaryota</taxon>
        <taxon>Fungi</taxon>
        <taxon>Dikarya</taxon>
        <taxon>Ascomycota</taxon>
        <taxon>Pezizomycotina</taxon>
        <taxon>Sordariomycetes</taxon>
        <taxon>Xylariomycetidae</taxon>
        <taxon>Xylariales</taxon>
        <taxon>Hypoxylaceae</taxon>
        <taxon>Hypoxylon</taxon>
    </lineage>
</organism>
<evidence type="ECO:0000313" key="2">
    <source>
        <dbReference type="Proteomes" id="UP001497680"/>
    </source>
</evidence>
<sequence length="463" mass="51946">MATQTFDSGMTDQQEKELIRAMVTKYRTQYQEATPLSRLTSRSFAPSAEPTVLMDLTASMALDFMKLRLRLLETSLLHDNDLGMKDVYNTQNRRVMINDDIVHGMSLETDALWVALNMQSLGQGYPYLAEIAQNSFWITFRIKVEEAFLLFRMAREEGSIAFFCCHAIHVINKYARHRVARLGMCNKYNRRLRQLEYRNRGGKDTDMAYNKFLQRVFWTIHIHETDGSITPAMEWDWMAALQILTDHINAQVLQFPNDNPHSPEQITIDNENWNETVGNFNIVYPAPQFPTDITQFRLYYAATARQNRQPLNLSNTSVSFGPVPEALPPLRRRDNDGNPPPPPPPDGRPPGGPAGTGGNPPVLWRSGVEIAQIPPFRRSGGPGGQGGGAVARAVRFADPAEEEDDAELKAAAAAASHPHPHRKGAALWGAPTVRPSKRKSPGSMRSTPVTPLFKRPRFETVTA</sequence>
<evidence type="ECO:0000313" key="1">
    <source>
        <dbReference type="EMBL" id="KAI6086900.1"/>
    </source>
</evidence>
<dbReference type="Proteomes" id="UP001497680">
    <property type="component" value="Unassembled WGS sequence"/>
</dbReference>
<proteinExistence type="predicted"/>
<keyword evidence="2" id="KW-1185">Reference proteome</keyword>
<accession>A0ACC0D2Y0</accession>
<reference evidence="1 2" key="1">
    <citation type="journal article" date="2022" name="New Phytol.">
        <title>Ecological generalism drives hyperdiversity of secondary metabolite gene clusters in xylarialean endophytes.</title>
        <authorList>
            <person name="Franco M.E.E."/>
            <person name="Wisecaver J.H."/>
            <person name="Arnold A.E."/>
            <person name="Ju Y.M."/>
            <person name="Slot J.C."/>
            <person name="Ahrendt S."/>
            <person name="Moore L.P."/>
            <person name="Eastman K.E."/>
            <person name="Scott K."/>
            <person name="Konkel Z."/>
            <person name="Mondo S.J."/>
            <person name="Kuo A."/>
            <person name="Hayes R.D."/>
            <person name="Haridas S."/>
            <person name="Andreopoulos B."/>
            <person name="Riley R."/>
            <person name="LaButti K."/>
            <person name="Pangilinan J."/>
            <person name="Lipzen A."/>
            <person name="Amirebrahimi M."/>
            <person name="Yan J."/>
            <person name="Adam C."/>
            <person name="Keymanesh K."/>
            <person name="Ng V."/>
            <person name="Louie K."/>
            <person name="Northen T."/>
            <person name="Drula E."/>
            <person name="Henrissat B."/>
            <person name="Hsieh H.M."/>
            <person name="Youens-Clark K."/>
            <person name="Lutzoni F."/>
            <person name="Miadlikowska J."/>
            <person name="Eastwood D.C."/>
            <person name="Hamelin R.C."/>
            <person name="Grigoriev I.V."/>
            <person name="U'Ren J.M."/>
        </authorList>
    </citation>
    <scope>NUCLEOTIDE SEQUENCE [LARGE SCALE GENOMIC DNA]</scope>
    <source>
        <strain evidence="1 2">ER1909</strain>
    </source>
</reference>